<dbReference type="InterPro" id="IPR002492">
    <property type="entry name" value="Transposase_Tc1-like"/>
</dbReference>
<dbReference type="Proteomes" id="UP001154114">
    <property type="component" value="Unassembled WGS sequence"/>
</dbReference>
<comment type="caution">
    <text evidence="3">The sequence shown here is derived from an EMBL/GenBank/DDBJ whole genome shotgun (WGS) entry which is preliminary data.</text>
</comment>
<reference evidence="3" key="1">
    <citation type="submission" date="2021-12" db="EMBL/GenBank/DDBJ databases">
        <authorList>
            <person name="King R."/>
        </authorList>
    </citation>
    <scope>NUCLEOTIDE SEQUENCE</scope>
</reference>
<dbReference type="Pfam" id="PF01498">
    <property type="entry name" value="HTH_Tnp_Tc3_2"/>
    <property type="match status" value="1"/>
</dbReference>
<evidence type="ECO:0000256" key="1">
    <source>
        <dbReference type="SAM" id="MobiDB-lite"/>
    </source>
</evidence>
<keyword evidence="4" id="KW-1185">Reference proteome</keyword>
<organism evidence="3 4">
    <name type="scientific">Chrysodeixis includens</name>
    <name type="common">Soybean looper</name>
    <name type="synonym">Pseudoplusia includens</name>
    <dbReference type="NCBI Taxonomy" id="689277"/>
    <lineage>
        <taxon>Eukaryota</taxon>
        <taxon>Metazoa</taxon>
        <taxon>Ecdysozoa</taxon>
        <taxon>Arthropoda</taxon>
        <taxon>Hexapoda</taxon>
        <taxon>Insecta</taxon>
        <taxon>Pterygota</taxon>
        <taxon>Neoptera</taxon>
        <taxon>Endopterygota</taxon>
        <taxon>Lepidoptera</taxon>
        <taxon>Glossata</taxon>
        <taxon>Ditrysia</taxon>
        <taxon>Noctuoidea</taxon>
        <taxon>Noctuidae</taxon>
        <taxon>Plusiinae</taxon>
        <taxon>Chrysodeixis</taxon>
    </lineage>
</organism>
<dbReference type="OrthoDB" id="4843387at2759"/>
<proteinExistence type="predicted"/>
<accession>A0A9P0E4I6</accession>
<evidence type="ECO:0000313" key="3">
    <source>
        <dbReference type="EMBL" id="CAH1286802.1"/>
    </source>
</evidence>
<sequence length="304" mass="34791">MQLVQRLQSEHQLLVSDQIVRRRPHEANLYARRPLRTPALSGGNRGRRLEWVHEVLPCEANQWSVVLITDESRFSFHSNIRRGRVWRVLGRETRQQHPQEVYSYLRGTTTRIQLLPAVLPKIMCELPPKPTGSKDTGNVVDIKTVSRTNLSGVTYSYADPQHDEQSNQKDGDDLYNTMLSYFKEQVDFHKMQIDLHKSGGTPSKTRNPKSRSNVADIAQVSPTCPSDVSSSLVDPKPDFAASNEKEKAVNFTKYYRKQDGDLYQSIAVYFNDQINYHKSQVKLHKAAAKNVEKVQKVMKSKTNL</sequence>
<name>A0A9P0E4I6_CHRIL</name>
<feature type="domain" description="Transposase Tc1-like" evidence="2">
    <location>
        <begin position="2"/>
        <end position="52"/>
    </location>
</feature>
<dbReference type="GO" id="GO:0003677">
    <property type="term" value="F:DNA binding"/>
    <property type="evidence" value="ECO:0007669"/>
    <property type="project" value="InterPro"/>
</dbReference>
<feature type="compositionally biased region" description="Polar residues" evidence="1">
    <location>
        <begin position="200"/>
        <end position="213"/>
    </location>
</feature>
<dbReference type="Gene3D" id="3.30.420.10">
    <property type="entry name" value="Ribonuclease H-like superfamily/Ribonuclease H"/>
    <property type="match status" value="1"/>
</dbReference>
<evidence type="ECO:0000259" key="2">
    <source>
        <dbReference type="Pfam" id="PF01498"/>
    </source>
</evidence>
<dbReference type="InterPro" id="IPR036397">
    <property type="entry name" value="RNaseH_sf"/>
</dbReference>
<protein>
    <recommendedName>
        <fullName evidence="2">Transposase Tc1-like domain-containing protein</fullName>
    </recommendedName>
</protein>
<dbReference type="EMBL" id="CAJCES030000003">
    <property type="protein sequence ID" value="CAH1286802.1"/>
    <property type="molecule type" value="Genomic_DNA"/>
</dbReference>
<feature type="region of interest" description="Disordered" evidence="1">
    <location>
        <begin position="195"/>
        <end position="214"/>
    </location>
</feature>
<dbReference type="GO" id="GO:0006313">
    <property type="term" value="P:DNA transposition"/>
    <property type="evidence" value="ECO:0007669"/>
    <property type="project" value="InterPro"/>
</dbReference>
<evidence type="ECO:0000313" key="4">
    <source>
        <dbReference type="Proteomes" id="UP001154114"/>
    </source>
</evidence>
<dbReference type="GO" id="GO:0015074">
    <property type="term" value="P:DNA integration"/>
    <property type="evidence" value="ECO:0007669"/>
    <property type="project" value="InterPro"/>
</dbReference>
<gene>
    <name evidence="3" type="ORF">CINC_LOCUS2</name>
</gene>
<dbReference type="AlphaFoldDB" id="A0A9P0E4I6"/>